<organism evidence="14 15">
    <name type="scientific">Cellulomonas marina</name>
    <dbReference type="NCBI Taxonomy" id="988821"/>
    <lineage>
        <taxon>Bacteria</taxon>
        <taxon>Bacillati</taxon>
        <taxon>Actinomycetota</taxon>
        <taxon>Actinomycetes</taxon>
        <taxon>Micrococcales</taxon>
        <taxon>Cellulomonadaceae</taxon>
        <taxon>Cellulomonas</taxon>
    </lineage>
</organism>
<feature type="transmembrane region" description="Helical" evidence="11">
    <location>
        <begin position="426"/>
        <end position="446"/>
    </location>
</feature>
<keyword evidence="15" id="KW-1185">Reference proteome</keyword>
<dbReference type="GO" id="GO:0005886">
    <property type="term" value="C:plasma membrane"/>
    <property type="evidence" value="ECO:0007669"/>
    <property type="project" value="UniProtKB-SubCell"/>
</dbReference>
<feature type="transmembrane region" description="Helical" evidence="11">
    <location>
        <begin position="25"/>
        <end position="44"/>
    </location>
</feature>
<dbReference type="Pfam" id="PF01514">
    <property type="entry name" value="YscJ_FliF"/>
    <property type="match status" value="1"/>
</dbReference>
<dbReference type="Pfam" id="PF08345">
    <property type="entry name" value="YscJ_FliF_C"/>
    <property type="match status" value="1"/>
</dbReference>
<keyword evidence="14" id="KW-0966">Cell projection</keyword>
<evidence type="ECO:0000256" key="7">
    <source>
        <dbReference type="ARBA" id="ARBA00023136"/>
    </source>
</evidence>
<proteinExistence type="inferred from homology"/>
<dbReference type="PANTHER" id="PTHR30046">
    <property type="entry name" value="FLAGELLAR M-RING PROTEIN"/>
    <property type="match status" value="1"/>
</dbReference>
<dbReference type="InterPro" id="IPR000067">
    <property type="entry name" value="FlgMring_FliF"/>
</dbReference>
<dbReference type="NCBIfam" id="TIGR00206">
    <property type="entry name" value="fliF"/>
    <property type="match status" value="1"/>
</dbReference>
<evidence type="ECO:0000313" key="14">
    <source>
        <dbReference type="EMBL" id="SFA88220.1"/>
    </source>
</evidence>
<evidence type="ECO:0000256" key="4">
    <source>
        <dbReference type="ARBA" id="ARBA00022475"/>
    </source>
</evidence>
<dbReference type="Gene3D" id="3.30.300.30">
    <property type="match status" value="1"/>
</dbReference>
<keyword evidence="4" id="KW-1003">Cell membrane</keyword>
<feature type="compositionally biased region" description="Low complexity" evidence="10">
    <location>
        <begin position="272"/>
        <end position="281"/>
    </location>
</feature>
<evidence type="ECO:0000313" key="15">
    <source>
        <dbReference type="Proteomes" id="UP000199012"/>
    </source>
</evidence>
<evidence type="ECO:0000259" key="12">
    <source>
        <dbReference type="Pfam" id="PF01514"/>
    </source>
</evidence>
<dbReference type="GO" id="GO:0071973">
    <property type="term" value="P:bacterial-type flagellum-dependent cell motility"/>
    <property type="evidence" value="ECO:0007669"/>
    <property type="project" value="InterPro"/>
</dbReference>
<dbReference type="InterPro" id="IPR013556">
    <property type="entry name" value="Flag_M-ring_C"/>
</dbReference>
<dbReference type="Proteomes" id="UP000199012">
    <property type="component" value="Unassembled WGS sequence"/>
</dbReference>
<reference evidence="14 15" key="1">
    <citation type="submission" date="2016-10" db="EMBL/GenBank/DDBJ databases">
        <authorList>
            <person name="de Groot N.N."/>
        </authorList>
    </citation>
    <scope>NUCLEOTIDE SEQUENCE [LARGE SCALE GENOMIC DNA]</scope>
    <source>
        <strain evidence="14 15">CGMCC 4.6945</strain>
    </source>
</reference>
<dbReference type="PIRSF" id="PIRSF004862">
    <property type="entry name" value="FliF"/>
    <property type="match status" value="1"/>
</dbReference>
<dbReference type="GO" id="GO:0009431">
    <property type="term" value="C:bacterial-type flagellum basal body, MS ring"/>
    <property type="evidence" value="ECO:0007669"/>
    <property type="project" value="InterPro"/>
</dbReference>
<keyword evidence="14" id="KW-0969">Cilium</keyword>
<feature type="region of interest" description="Disordered" evidence="10">
    <location>
        <begin position="267"/>
        <end position="325"/>
    </location>
</feature>
<comment type="subcellular location">
    <subcellularLocation>
        <location evidence="1 9">Bacterial flagellum basal body</location>
    </subcellularLocation>
    <subcellularLocation>
        <location evidence="2">Cell membrane</location>
        <topology evidence="2">Multi-pass membrane protein</topology>
    </subcellularLocation>
</comment>
<feature type="region of interest" description="Disordered" evidence="10">
    <location>
        <begin position="485"/>
        <end position="510"/>
    </location>
</feature>
<keyword evidence="7 11" id="KW-0472">Membrane</keyword>
<evidence type="ECO:0000256" key="8">
    <source>
        <dbReference type="ARBA" id="ARBA00023143"/>
    </source>
</evidence>
<dbReference type="InterPro" id="IPR045851">
    <property type="entry name" value="AMP-bd_C_sf"/>
</dbReference>
<keyword evidence="14" id="KW-0282">Flagellum</keyword>
<dbReference type="InterPro" id="IPR006182">
    <property type="entry name" value="FliF_N_dom"/>
</dbReference>
<protein>
    <recommendedName>
        <fullName evidence="9">Flagellar M-ring protein</fullName>
    </recommendedName>
</protein>
<evidence type="ECO:0000256" key="3">
    <source>
        <dbReference type="ARBA" id="ARBA00007971"/>
    </source>
</evidence>
<dbReference type="GO" id="GO:0003774">
    <property type="term" value="F:cytoskeletal motor activity"/>
    <property type="evidence" value="ECO:0007669"/>
    <property type="project" value="InterPro"/>
</dbReference>
<feature type="domain" description="Flagellar M-ring C-terminal" evidence="13">
    <location>
        <begin position="249"/>
        <end position="399"/>
    </location>
</feature>
<keyword evidence="5 11" id="KW-0812">Transmembrane</keyword>
<evidence type="ECO:0000256" key="5">
    <source>
        <dbReference type="ARBA" id="ARBA00022692"/>
    </source>
</evidence>
<feature type="domain" description="Flagellar M-ring N-terminal" evidence="12">
    <location>
        <begin position="45"/>
        <end position="220"/>
    </location>
</feature>
<dbReference type="OrthoDB" id="9807026at2"/>
<keyword evidence="8 9" id="KW-0975">Bacterial flagellum</keyword>
<comment type="function">
    <text evidence="9">The M ring may be actively involved in energy transduction.</text>
</comment>
<evidence type="ECO:0000256" key="1">
    <source>
        <dbReference type="ARBA" id="ARBA00004117"/>
    </source>
</evidence>
<dbReference type="InterPro" id="IPR043427">
    <property type="entry name" value="YscJ/FliF"/>
</dbReference>
<dbReference type="EMBL" id="FOKA01000003">
    <property type="protein sequence ID" value="SFA88220.1"/>
    <property type="molecule type" value="Genomic_DNA"/>
</dbReference>
<dbReference type="AlphaFoldDB" id="A0A1I0WJA9"/>
<keyword evidence="6 11" id="KW-1133">Transmembrane helix</keyword>
<evidence type="ECO:0000256" key="2">
    <source>
        <dbReference type="ARBA" id="ARBA00004651"/>
    </source>
</evidence>
<evidence type="ECO:0000256" key="11">
    <source>
        <dbReference type="SAM" id="Phobius"/>
    </source>
</evidence>
<dbReference type="STRING" id="988821.SAMN05421867_10310"/>
<name>A0A1I0WJA9_9CELL</name>
<comment type="similarity">
    <text evidence="3 9">Belongs to the FliF family.</text>
</comment>
<evidence type="ECO:0000256" key="9">
    <source>
        <dbReference type="PIRNR" id="PIRNR004862"/>
    </source>
</evidence>
<dbReference type="PANTHER" id="PTHR30046:SF0">
    <property type="entry name" value="FLAGELLAR M-RING PROTEIN"/>
    <property type="match status" value="1"/>
</dbReference>
<gene>
    <name evidence="14" type="ORF">SAMN05421867_10310</name>
</gene>
<dbReference type="RefSeq" id="WP_090031016.1">
    <property type="nucleotide sequence ID" value="NZ_BONM01000002.1"/>
</dbReference>
<evidence type="ECO:0000256" key="10">
    <source>
        <dbReference type="SAM" id="MobiDB-lite"/>
    </source>
</evidence>
<dbReference type="PRINTS" id="PR01009">
    <property type="entry name" value="FLGMRINGFLIF"/>
</dbReference>
<evidence type="ECO:0000259" key="13">
    <source>
        <dbReference type="Pfam" id="PF08345"/>
    </source>
</evidence>
<accession>A0A1I0WJA9</accession>
<sequence length="530" mass="53677">MAAVKSVLGRMGGAVSQFSLAQRTLAIIGVAVLALGGFAVYGWLSTPTMGPLFSGVTPADASAITDQLTADGVTYELADGGTTILVPTDKIYAERIKVAAAGLPAESGGDGYSLLESMPMTSSDFQQKTTYQRALQGELAKTIEAMSGVETASVKLAIPEETVFASTKADPTASVFVRTRAGAELTDDQVQAIVHLVSAGIEGMEPTDVAVVDAGGKVLSAIGTGVTGSSSDQASDYETKVAANLQSLLDQVLGAGKSAVTVTAEVDSSNSETTTETFTQTPDVGPLASSTTNETYTGTGGAGATGVLGPDNIAVPGGDGTTGTGDYSNVTEDVQNAINKTTETTSTPAGAVARQSVAVAVDSTVAAGIDMAQLQTTLAAAAGIDAARGDTLAVQQLPFDTTAAAAAQEALAAADEAAAAEAQKTLITQAAAGGLVLLLVIGFVIAGARRSKKARREALDLGELAARQDAERAALEALDASEVRAIGSGADDEDDPARRRREEISAMADENPAEMAELLRGWLSEPGARR</sequence>
<evidence type="ECO:0000256" key="6">
    <source>
        <dbReference type="ARBA" id="ARBA00022989"/>
    </source>
</evidence>